<dbReference type="RefSeq" id="WP_149819239.1">
    <property type="nucleotide sequence ID" value="NZ_VUOA01000028.1"/>
</dbReference>
<dbReference type="SUPFAM" id="SSF47616">
    <property type="entry name" value="GST C-terminal domain-like"/>
    <property type="match status" value="1"/>
</dbReference>
<accession>A0A5B2VBW0</accession>
<dbReference type="InterPro" id="IPR010987">
    <property type="entry name" value="Glutathione-S-Trfase_C-like"/>
</dbReference>
<dbReference type="Gene3D" id="1.20.1050.10">
    <property type="match status" value="1"/>
</dbReference>
<evidence type="ECO:0000313" key="3">
    <source>
        <dbReference type="EMBL" id="KAA2236175.1"/>
    </source>
</evidence>
<dbReference type="PANTHER" id="PTHR44051:SF8">
    <property type="entry name" value="GLUTATHIONE S-TRANSFERASE GSTA"/>
    <property type="match status" value="1"/>
</dbReference>
<dbReference type="PANTHER" id="PTHR44051">
    <property type="entry name" value="GLUTATHIONE S-TRANSFERASE-RELATED"/>
    <property type="match status" value="1"/>
</dbReference>
<name>A0A5B2VBW0_9HYPH</name>
<dbReference type="SUPFAM" id="SSF52833">
    <property type="entry name" value="Thioredoxin-like"/>
    <property type="match status" value="1"/>
</dbReference>
<dbReference type="EMBL" id="VUOA01000028">
    <property type="protein sequence ID" value="KAA2236175.1"/>
    <property type="molecule type" value="Genomic_DNA"/>
</dbReference>
<dbReference type="PROSITE" id="PS50404">
    <property type="entry name" value="GST_NTER"/>
    <property type="match status" value="1"/>
</dbReference>
<dbReference type="InterPro" id="IPR004045">
    <property type="entry name" value="Glutathione_S-Trfase_N"/>
</dbReference>
<dbReference type="Proteomes" id="UP000323142">
    <property type="component" value="Unassembled WGS sequence"/>
</dbReference>
<reference evidence="3 4" key="2">
    <citation type="submission" date="2019-09" db="EMBL/GenBank/DDBJ databases">
        <authorList>
            <person name="Jin C."/>
        </authorList>
    </citation>
    <scope>NUCLEOTIDE SEQUENCE [LARGE SCALE GENOMIC DNA]</scope>
    <source>
        <strain evidence="3 4">BN140002</strain>
    </source>
</reference>
<feature type="domain" description="GST N-terminal" evidence="1">
    <location>
        <begin position="1"/>
        <end position="81"/>
    </location>
</feature>
<dbReference type="InterPro" id="IPR034346">
    <property type="entry name" value="Gtt2-like_C"/>
</dbReference>
<dbReference type="InterPro" id="IPR040079">
    <property type="entry name" value="Glutathione_S-Trfase"/>
</dbReference>
<keyword evidence="4" id="KW-1185">Reference proteome</keyword>
<gene>
    <name evidence="3" type="ORF">F0L46_15800</name>
</gene>
<feature type="domain" description="GST C-terminal" evidence="2">
    <location>
        <begin position="86"/>
        <end position="203"/>
    </location>
</feature>
<dbReference type="SFLD" id="SFLDG00358">
    <property type="entry name" value="Main_(cytGST)"/>
    <property type="match status" value="1"/>
</dbReference>
<dbReference type="SFLD" id="SFLDS00019">
    <property type="entry name" value="Glutathione_Transferase_(cytos"/>
    <property type="match status" value="1"/>
</dbReference>
<dbReference type="OrthoDB" id="5293590at2"/>
<sequence length="203" mass="22533">MKLHDSGRAPNPRRVRIFLAEKGVTIPLVPVDIGRGDHKSPAFTALNPFQRSPVLELDDGTAIAESVAICRYVEELHPAPALFGTDARERAIVEMWQRRLEFGLLAAIAAVFRHLHPAMAEWEVPQVAAWGEANRPKVEETLRILDAHLADKPFVAGERFSIADITGLVALDFLKPARLAIPADLAHVRRWHETLRARPSAEA</sequence>
<protein>
    <submittedName>
        <fullName evidence="3">Glutathione S-transferase</fullName>
    </submittedName>
</protein>
<dbReference type="Pfam" id="PF00043">
    <property type="entry name" value="GST_C"/>
    <property type="match status" value="1"/>
</dbReference>
<dbReference type="CDD" id="cd03182">
    <property type="entry name" value="GST_C_GTT2_like"/>
    <property type="match status" value="1"/>
</dbReference>
<dbReference type="PROSITE" id="PS50405">
    <property type="entry name" value="GST_CTER"/>
    <property type="match status" value="1"/>
</dbReference>
<evidence type="ECO:0000259" key="1">
    <source>
        <dbReference type="PROSITE" id="PS50404"/>
    </source>
</evidence>
<dbReference type="CDD" id="cd03051">
    <property type="entry name" value="GST_N_GTT2_like"/>
    <property type="match status" value="1"/>
</dbReference>
<organism evidence="3 4">
    <name type="scientific">Salinarimonas soli</name>
    <dbReference type="NCBI Taxonomy" id="1638099"/>
    <lineage>
        <taxon>Bacteria</taxon>
        <taxon>Pseudomonadati</taxon>
        <taxon>Pseudomonadota</taxon>
        <taxon>Alphaproteobacteria</taxon>
        <taxon>Hyphomicrobiales</taxon>
        <taxon>Salinarimonadaceae</taxon>
        <taxon>Salinarimonas</taxon>
    </lineage>
</organism>
<dbReference type="GO" id="GO:0016740">
    <property type="term" value="F:transferase activity"/>
    <property type="evidence" value="ECO:0007669"/>
    <property type="project" value="UniProtKB-KW"/>
</dbReference>
<dbReference type="Pfam" id="PF13409">
    <property type="entry name" value="GST_N_2"/>
    <property type="match status" value="1"/>
</dbReference>
<evidence type="ECO:0000259" key="2">
    <source>
        <dbReference type="PROSITE" id="PS50405"/>
    </source>
</evidence>
<dbReference type="Gene3D" id="3.40.30.10">
    <property type="entry name" value="Glutaredoxin"/>
    <property type="match status" value="1"/>
</dbReference>
<comment type="caution">
    <text evidence="3">The sequence shown here is derived from an EMBL/GenBank/DDBJ whole genome shotgun (WGS) entry which is preliminary data.</text>
</comment>
<proteinExistence type="predicted"/>
<dbReference type="InterPro" id="IPR034345">
    <property type="entry name" value="Gtt2-like_N"/>
</dbReference>
<dbReference type="InterPro" id="IPR004046">
    <property type="entry name" value="GST_C"/>
</dbReference>
<evidence type="ECO:0000313" key="4">
    <source>
        <dbReference type="Proteomes" id="UP000323142"/>
    </source>
</evidence>
<reference evidence="3 4" key="1">
    <citation type="submission" date="2019-09" db="EMBL/GenBank/DDBJ databases">
        <title>Salinarimonas rosea gen. nov., sp. nov., a new member of the a-2 subgroup of the Proteobacteria.</title>
        <authorList>
            <person name="Liu J."/>
        </authorList>
    </citation>
    <scope>NUCLEOTIDE SEQUENCE [LARGE SCALE GENOMIC DNA]</scope>
    <source>
        <strain evidence="3 4">BN140002</strain>
    </source>
</reference>
<dbReference type="InterPro" id="IPR036282">
    <property type="entry name" value="Glutathione-S-Trfase_C_sf"/>
</dbReference>
<dbReference type="InterPro" id="IPR036249">
    <property type="entry name" value="Thioredoxin-like_sf"/>
</dbReference>
<dbReference type="AlphaFoldDB" id="A0A5B2VBW0"/>
<keyword evidence="3" id="KW-0808">Transferase</keyword>